<dbReference type="Pfam" id="PF05635">
    <property type="entry name" value="23S_rRNA_IVP"/>
    <property type="match status" value="1"/>
</dbReference>
<dbReference type="PIRSF" id="PIRSF035652">
    <property type="entry name" value="CHP02436"/>
    <property type="match status" value="1"/>
</dbReference>
<proteinExistence type="predicted"/>
<dbReference type="NCBIfam" id="TIGR02436">
    <property type="entry name" value="four helix bundle protein"/>
    <property type="match status" value="1"/>
</dbReference>
<protein>
    <recommendedName>
        <fullName evidence="3">Four helix bundle protein</fullName>
    </recommendedName>
</protein>
<gene>
    <name evidence="1" type="ordered locus">Runsl_0505</name>
</gene>
<keyword evidence="2" id="KW-1185">Reference proteome</keyword>
<dbReference type="RefSeq" id="WP_013926273.1">
    <property type="nucleotide sequence ID" value="NC_015703.1"/>
</dbReference>
<dbReference type="SUPFAM" id="SSF158446">
    <property type="entry name" value="IVS-encoded protein-like"/>
    <property type="match status" value="1"/>
</dbReference>
<accession>A0A7U4E4D6</accession>
<dbReference type="KEGG" id="rsi:Runsl_0505"/>
<name>A0A7U4E4D6_RUNSL</name>
<dbReference type="InterPro" id="IPR036583">
    <property type="entry name" value="23S_rRNA_IVS_sf"/>
</dbReference>
<dbReference type="Proteomes" id="UP000000493">
    <property type="component" value="Chromosome"/>
</dbReference>
<evidence type="ECO:0000313" key="1">
    <source>
        <dbReference type="EMBL" id="AEI46949.1"/>
    </source>
</evidence>
<sequence>MNIDELKVRYKNWAISVILLTRKLPNEPEFKAARNQIVRSTPSTAANYRAACRGKSTPDFINKLKIVEEELDETMFWLEFIVALLPDIRTDMVPIYKEADELLSITVSSIKTARKNGK</sequence>
<evidence type="ECO:0008006" key="3">
    <source>
        <dbReference type="Google" id="ProtNLM"/>
    </source>
</evidence>
<evidence type="ECO:0000313" key="2">
    <source>
        <dbReference type="Proteomes" id="UP000000493"/>
    </source>
</evidence>
<dbReference type="EMBL" id="CP002859">
    <property type="protein sequence ID" value="AEI46949.1"/>
    <property type="molecule type" value="Genomic_DNA"/>
</dbReference>
<dbReference type="Gene3D" id="1.20.1440.60">
    <property type="entry name" value="23S rRNA-intervening sequence"/>
    <property type="match status" value="1"/>
</dbReference>
<reference evidence="1 2" key="2">
    <citation type="journal article" date="2012" name="Stand. Genomic Sci.">
        <title>Complete genome sequence of the aquatic bacterium Runella slithyformis type strain (LSU 4(T)).</title>
        <authorList>
            <person name="Copeland A."/>
            <person name="Zhang X."/>
            <person name="Misra M."/>
            <person name="Lapidus A."/>
            <person name="Nolan M."/>
            <person name="Lucas S."/>
            <person name="Deshpande S."/>
            <person name="Cheng J.F."/>
            <person name="Tapia R."/>
            <person name="Goodwin L.A."/>
            <person name="Pitluck S."/>
            <person name="Liolios K."/>
            <person name="Pagani I."/>
            <person name="Ivanova N."/>
            <person name="Mikhailova N."/>
            <person name="Pati A."/>
            <person name="Chen A."/>
            <person name="Palaniappan K."/>
            <person name="Land M."/>
            <person name="Hauser L."/>
            <person name="Pan C."/>
            <person name="Jeffries C.D."/>
            <person name="Detter J.C."/>
            <person name="Brambilla E.M."/>
            <person name="Rohde M."/>
            <person name="Djao O.D."/>
            <person name="Goker M."/>
            <person name="Sikorski J."/>
            <person name="Tindall B.J."/>
            <person name="Woyke T."/>
            <person name="Bristow J."/>
            <person name="Eisen J.A."/>
            <person name="Markowitz V."/>
            <person name="Hugenholtz P."/>
            <person name="Kyrpides N.C."/>
            <person name="Klenk H.P."/>
            <person name="Mavromatis K."/>
        </authorList>
    </citation>
    <scope>NUCLEOTIDE SEQUENCE [LARGE SCALE GENOMIC DNA]</scope>
    <source>
        <strain evidence="2">ATCC 29530 / DSM 19594 / LMG 11500 / NCIMB 11436 / LSU 4</strain>
    </source>
</reference>
<dbReference type="InterPro" id="IPR012657">
    <property type="entry name" value="23S_rRNA-intervening_sequence"/>
</dbReference>
<dbReference type="AlphaFoldDB" id="A0A7U4E4D6"/>
<organism evidence="1 2">
    <name type="scientific">Runella slithyformis (strain ATCC 29530 / DSM 19594 / LMG 11500 / NCIMB 11436 / LSU 4)</name>
    <dbReference type="NCBI Taxonomy" id="761193"/>
    <lineage>
        <taxon>Bacteria</taxon>
        <taxon>Pseudomonadati</taxon>
        <taxon>Bacteroidota</taxon>
        <taxon>Cytophagia</taxon>
        <taxon>Cytophagales</taxon>
        <taxon>Spirosomataceae</taxon>
        <taxon>Runella</taxon>
    </lineage>
</organism>
<reference evidence="2" key="1">
    <citation type="submission" date="2011-06" db="EMBL/GenBank/DDBJ databases">
        <title>The complete genome of chromosome of Runella slithyformis DSM 19594.</title>
        <authorList>
            <consortium name="US DOE Joint Genome Institute (JGI-PGF)"/>
            <person name="Lucas S."/>
            <person name="Han J."/>
            <person name="Lapidus A."/>
            <person name="Bruce D."/>
            <person name="Goodwin L."/>
            <person name="Pitluck S."/>
            <person name="Peters L."/>
            <person name="Kyrpides N."/>
            <person name="Mavromatis K."/>
            <person name="Ivanova N."/>
            <person name="Ovchinnikova G."/>
            <person name="Zhang X."/>
            <person name="Misra M."/>
            <person name="Detter J.C."/>
            <person name="Tapia R."/>
            <person name="Han C."/>
            <person name="Land M."/>
            <person name="Hauser L."/>
            <person name="Markowitz V."/>
            <person name="Cheng J.-F."/>
            <person name="Hugenholtz P."/>
            <person name="Woyke T."/>
            <person name="Wu D."/>
            <person name="Tindall B."/>
            <person name="Faehrich R."/>
            <person name="Brambilla E."/>
            <person name="Klenk H.-P."/>
            <person name="Eisen J.A."/>
        </authorList>
    </citation>
    <scope>NUCLEOTIDE SEQUENCE [LARGE SCALE GENOMIC DNA]</scope>
    <source>
        <strain evidence="2">ATCC 29530 / DSM 19594 / LMG 11500 / NCIMB 11436 / LSU 4</strain>
    </source>
</reference>